<dbReference type="GO" id="GO:0008168">
    <property type="term" value="F:methyltransferase activity"/>
    <property type="evidence" value="ECO:0007669"/>
    <property type="project" value="TreeGrafter"/>
</dbReference>
<name>A0A6J7I0C7_9ZZZZ</name>
<accession>A0A6J7I0C7</accession>
<gene>
    <name evidence="2" type="ORF">UFOPK3752_00023</name>
</gene>
<dbReference type="EMBL" id="CAFBND010000001">
    <property type="protein sequence ID" value="CAB4924215.1"/>
    <property type="molecule type" value="Genomic_DNA"/>
</dbReference>
<evidence type="ECO:0000259" key="1">
    <source>
        <dbReference type="Pfam" id="PF13847"/>
    </source>
</evidence>
<dbReference type="CDD" id="cd02440">
    <property type="entry name" value="AdoMet_MTases"/>
    <property type="match status" value="1"/>
</dbReference>
<feature type="domain" description="Methyltransferase" evidence="1">
    <location>
        <begin position="59"/>
        <end position="173"/>
    </location>
</feature>
<dbReference type="SUPFAM" id="SSF53335">
    <property type="entry name" value="S-adenosyl-L-methionine-dependent methyltransferases"/>
    <property type="match status" value="1"/>
</dbReference>
<reference evidence="2" key="1">
    <citation type="submission" date="2020-05" db="EMBL/GenBank/DDBJ databases">
        <authorList>
            <person name="Chiriac C."/>
            <person name="Salcher M."/>
            <person name="Ghai R."/>
            <person name="Kavagutti S V."/>
        </authorList>
    </citation>
    <scope>NUCLEOTIDE SEQUENCE</scope>
</reference>
<evidence type="ECO:0000313" key="2">
    <source>
        <dbReference type="EMBL" id="CAB4924215.1"/>
    </source>
</evidence>
<dbReference type="InterPro" id="IPR025714">
    <property type="entry name" value="Methyltranfer_dom"/>
</dbReference>
<dbReference type="PANTHER" id="PTHR43591">
    <property type="entry name" value="METHYLTRANSFERASE"/>
    <property type="match status" value="1"/>
</dbReference>
<dbReference type="AlphaFoldDB" id="A0A6J7I0C7"/>
<proteinExistence type="predicted"/>
<organism evidence="2">
    <name type="scientific">freshwater metagenome</name>
    <dbReference type="NCBI Taxonomy" id="449393"/>
    <lineage>
        <taxon>unclassified sequences</taxon>
        <taxon>metagenomes</taxon>
        <taxon>ecological metagenomes</taxon>
    </lineage>
</organism>
<dbReference type="PANTHER" id="PTHR43591:SF24">
    <property type="entry name" value="2-METHOXY-6-POLYPRENYL-1,4-BENZOQUINOL METHYLASE, MITOCHONDRIAL"/>
    <property type="match status" value="1"/>
</dbReference>
<sequence length="291" mass="31507">MCSGRGDVVIAKDVSGPIHPQKHKVSGVFHRASDTYDAVGVDFFEPLAAALVARADLRPGESVLDLGTGRGAALFAAARIVGPEGEVVGIDLAEGMVERTSADIHLHGLSGHVHVRHGDADHPPARDGGWDTVVASFVLFFLPDPAEAAERIRSVLRPSGRFVMSSFDTPDQRWKIVEEAVRPFWVDEIEPAHPATRPWFATVDSVTELMAGAGFVDIDTVVIDHDNIYSDVDHWLAWTWSAGARAIWERVREGELSEALAAAREAVSSLAVPDGTLVESFRVRLSRAVKP</sequence>
<protein>
    <submittedName>
        <fullName evidence="2">Unannotated protein</fullName>
    </submittedName>
</protein>
<dbReference type="Pfam" id="PF13847">
    <property type="entry name" value="Methyltransf_31"/>
    <property type="match status" value="1"/>
</dbReference>
<dbReference type="InterPro" id="IPR029063">
    <property type="entry name" value="SAM-dependent_MTases_sf"/>
</dbReference>
<dbReference type="Gene3D" id="3.40.50.150">
    <property type="entry name" value="Vaccinia Virus protein VP39"/>
    <property type="match status" value="1"/>
</dbReference>